<sequence length="1055" mass="117316">MTIRWSRVDYCGSGRYEGGPRLEGQPDLSINCESTTIDKPPQNGQVLQNLSGLDDNRATTHCTDPLTLYPFYHSSQLSLLRSLALCHLIRCFFTTDPTYLALVIKLCILLSRYQSAHPECCATPIISSGAASKSQLRRHPRSVHVSVNAFQQSVNLTEPDLATEFRDVAFESHTSGHRDYPSLLERRVNALEAGFSPTHNPPGLNHAIEHYEVALNLKQLHPDQHDLHTSLASALQTRHWQSIRLVGLGFALNHYNSAQALFPTSHVKHRASLYHLASSLFSRYKHLDELSDLESAIGIYRSLLDVDVGYPERDTLLYALANGLLIRFQRLGELEDLDLSIQYHNAALKLRAPGHHNRPRSLVACASARRNHFRVTGDVSVLDGAIGLDKAVLDLYSPRHPERYAALVGLANSLVARFQQSNNLDDLGVAIEHYEAALGLCPPGPIERSILLLYLAEALRVAYEKRGRVEDLETAFALLYAALDNSAKHHPVLLHIHGSLATCYFVQYDITQYVPHLQSAFAHRRAASACRSGGPSQQFQAAMQWVASAEIHNHSSALDAYRSALHALDRYVTTGCSVLTRHQIIKKAPGLAANAASCAVRQSQVTVAVELLEQGRALSWTHLARFRSSVDELRNGGNHERKLADNFERLSSQVRQTPDPPEVAHALHYWQLSKDWDELVEKIRQVEGFTRFLMPPLMDDLLEAARDGPVIIMNVALYSCDAIIVLQSGTPRHIPLRHLTLGDVGQLSTSFSEILKSTASSEGTARQRRLVAFLRQVWQLVVSPVVDALMGMEDTVPKGSRIWWCPTSKFTSLPLHAAGPYRRGEPNLSDLYISSYTPTLSALIRRRGRDTEASPVMKKFVAIGQPNPRGSRNRELHSVNIEMDVVRRLLPPSVSFTELHEDAATKEGALRALRQHSWVHLACHGKQDLGQPFNSCFAMRDGPVSLLDIIQLDLKETAFAFLSACHSAVGDEATPDEAIHLAAGMQFSGFRSVIGTMWSVDDESVHHMVSAVYKNLVEEGMDYRNAAKALNQAVKTVDRHKVTLEQRIVFIHIGA</sequence>
<reference evidence="1" key="1">
    <citation type="journal article" date="2021" name="New Phytol.">
        <title>Evolutionary innovations through gain and loss of genes in the ectomycorrhizal Boletales.</title>
        <authorList>
            <person name="Wu G."/>
            <person name="Miyauchi S."/>
            <person name="Morin E."/>
            <person name="Kuo A."/>
            <person name="Drula E."/>
            <person name="Varga T."/>
            <person name="Kohler A."/>
            <person name="Feng B."/>
            <person name="Cao Y."/>
            <person name="Lipzen A."/>
            <person name="Daum C."/>
            <person name="Hundley H."/>
            <person name="Pangilinan J."/>
            <person name="Johnson J."/>
            <person name="Barry K."/>
            <person name="LaButti K."/>
            <person name="Ng V."/>
            <person name="Ahrendt S."/>
            <person name="Min B."/>
            <person name="Choi I.G."/>
            <person name="Park H."/>
            <person name="Plett J.M."/>
            <person name="Magnuson J."/>
            <person name="Spatafora J.W."/>
            <person name="Nagy L.G."/>
            <person name="Henrissat B."/>
            <person name="Grigoriev I.V."/>
            <person name="Yang Z.L."/>
            <person name="Xu J."/>
            <person name="Martin F.M."/>
        </authorList>
    </citation>
    <scope>NUCLEOTIDE SEQUENCE</scope>
    <source>
        <strain evidence="1">KUC20120723A-06</strain>
    </source>
</reference>
<accession>A0ACB8BQ97</accession>
<gene>
    <name evidence="1" type="ORF">BV22DRAFT_1031088</name>
</gene>
<dbReference type="Proteomes" id="UP000790709">
    <property type="component" value="Unassembled WGS sequence"/>
</dbReference>
<protein>
    <submittedName>
        <fullName evidence="1">Uncharacterized protein</fullName>
    </submittedName>
</protein>
<evidence type="ECO:0000313" key="1">
    <source>
        <dbReference type="EMBL" id="KAH7928090.1"/>
    </source>
</evidence>
<comment type="caution">
    <text evidence="1">The sequence shown here is derived from an EMBL/GenBank/DDBJ whole genome shotgun (WGS) entry which is preliminary data.</text>
</comment>
<dbReference type="EMBL" id="MU266357">
    <property type="protein sequence ID" value="KAH7928090.1"/>
    <property type="molecule type" value="Genomic_DNA"/>
</dbReference>
<keyword evidence="2" id="KW-1185">Reference proteome</keyword>
<evidence type="ECO:0000313" key="2">
    <source>
        <dbReference type="Proteomes" id="UP000790709"/>
    </source>
</evidence>
<name>A0ACB8BQ97_9AGAM</name>
<organism evidence="1 2">
    <name type="scientific">Leucogyrophana mollusca</name>
    <dbReference type="NCBI Taxonomy" id="85980"/>
    <lineage>
        <taxon>Eukaryota</taxon>
        <taxon>Fungi</taxon>
        <taxon>Dikarya</taxon>
        <taxon>Basidiomycota</taxon>
        <taxon>Agaricomycotina</taxon>
        <taxon>Agaricomycetes</taxon>
        <taxon>Agaricomycetidae</taxon>
        <taxon>Boletales</taxon>
        <taxon>Boletales incertae sedis</taxon>
        <taxon>Leucogyrophana</taxon>
    </lineage>
</organism>
<proteinExistence type="predicted"/>